<dbReference type="PANTHER" id="PTHR34322:SF2">
    <property type="entry name" value="TRANSPOSASE IS200-LIKE DOMAIN-CONTAINING PROTEIN"/>
    <property type="match status" value="1"/>
</dbReference>
<accession>A0ABY7VPZ5</accession>
<name>A0ABY7VPZ5_9BACT</name>
<dbReference type="Proteomes" id="UP001214250">
    <property type="component" value="Chromosome 1"/>
</dbReference>
<dbReference type="SUPFAM" id="SSF143422">
    <property type="entry name" value="Transposase IS200-like"/>
    <property type="match status" value="1"/>
</dbReference>
<keyword evidence="3" id="KW-1185">Reference proteome</keyword>
<protein>
    <recommendedName>
        <fullName evidence="1">Transposase IS200-like domain-containing protein</fullName>
    </recommendedName>
</protein>
<evidence type="ECO:0000313" key="2">
    <source>
        <dbReference type="EMBL" id="WDE96062.1"/>
    </source>
</evidence>
<gene>
    <name evidence="2" type="ORF">PQO03_10090</name>
</gene>
<feature type="domain" description="Transposase IS200-like" evidence="1">
    <location>
        <begin position="10"/>
        <end position="174"/>
    </location>
</feature>
<proteinExistence type="predicted"/>
<sequence length="317" mass="37819">MARKARIKLTVGSYYHVTNRVAGFKEDRPFGDIEKAYFYKLLNQMREFYTIDVLSSVCMSNHFHLVIFAPRENPSHKAVVKRYKKYRGQKFNLVDENCLKNEQFLAKLASRMRDISEFMKDFQQRFTRWYNRTRKDKYGSIHPRRGRLWQDRFFSGLIEKKSYLWICLLYIELNPVRAHIYKEASLYNYSSYGQYCGSGKHPYKQELIKHFKSDIESKSDEEHFRDLMEEMRKAFLSVQTFLFGGEDEESQVSKRLEEISRRASYWTKGLLVGSKTFVLEHAAKTYEKESLKRLERRLKREEKSNQSGLGIFSLQGL</sequence>
<dbReference type="Gene3D" id="3.30.70.1290">
    <property type="entry name" value="Transposase IS200-like"/>
    <property type="match status" value="1"/>
</dbReference>
<evidence type="ECO:0000259" key="1">
    <source>
        <dbReference type="SMART" id="SM01321"/>
    </source>
</evidence>
<dbReference type="PANTHER" id="PTHR34322">
    <property type="entry name" value="TRANSPOSASE, Y1_TNP DOMAIN-CONTAINING"/>
    <property type="match status" value="1"/>
</dbReference>
<reference evidence="2 3" key="1">
    <citation type="submission" date="2023-02" db="EMBL/GenBank/DDBJ databases">
        <title>Genome sequence of Lentisphaera profundi SAORIC-696.</title>
        <authorList>
            <person name="Kim e."/>
            <person name="Cho J.-C."/>
            <person name="Choi A."/>
            <person name="Kang I."/>
        </authorList>
    </citation>
    <scope>NUCLEOTIDE SEQUENCE [LARGE SCALE GENOMIC DNA]</scope>
    <source>
        <strain evidence="2 3">SAORIC-696</strain>
    </source>
</reference>
<organism evidence="2 3">
    <name type="scientific">Lentisphaera profundi</name>
    <dbReference type="NCBI Taxonomy" id="1658616"/>
    <lineage>
        <taxon>Bacteria</taxon>
        <taxon>Pseudomonadati</taxon>
        <taxon>Lentisphaerota</taxon>
        <taxon>Lentisphaeria</taxon>
        <taxon>Lentisphaerales</taxon>
        <taxon>Lentisphaeraceae</taxon>
        <taxon>Lentisphaera</taxon>
    </lineage>
</organism>
<dbReference type="EMBL" id="CP117811">
    <property type="protein sequence ID" value="WDE96062.1"/>
    <property type="molecule type" value="Genomic_DNA"/>
</dbReference>
<dbReference type="RefSeq" id="WP_274150046.1">
    <property type="nucleotide sequence ID" value="NZ_CP117811.1"/>
</dbReference>
<dbReference type="SMART" id="SM01321">
    <property type="entry name" value="Y1_Tnp"/>
    <property type="match status" value="1"/>
</dbReference>
<dbReference type="InterPro" id="IPR002686">
    <property type="entry name" value="Transposase_17"/>
</dbReference>
<dbReference type="InterPro" id="IPR036515">
    <property type="entry name" value="Transposase_17_sf"/>
</dbReference>
<evidence type="ECO:0000313" key="3">
    <source>
        <dbReference type="Proteomes" id="UP001214250"/>
    </source>
</evidence>